<reference evidence="3 4" key="1">
    <citation type="journal article" date="2023" name="G3 (Bethesda)">
        <title>A haplotype-resolved chromosome-scale genome for Quercus rubra L. provides insights into the genetics of adaptive traits for red oak species.</title>
        <authorList>
            <person name="Kapoor B."/>
            <person name="Jenkins J."/>
            <person name="Schmutz J."/>
            <person name="Zhebentyayeva T."/>
            <person name="Kuelheim C."/>
            <person name="Coggeshall M."/>
            <person name="Heim C."/>
            <person name="Lasky J.R."/>
            <person name="Leites L."/>
            <person name="Islam-Faridi N."/>
            <person name="Romero-Severson J."/>
            <person name="DeLeo V.L."/>
            <person name="Lucas S.M."/>
            <person name="Lazic D."/>
            <person name="Gailing O."/>
            <person name="Carlson J."/>
            <person name="Staton M."/>
        </authorList>
    </citation>
    <scope>NUCLEOTIDE SEQUENCE [LARGE SCALE GENOMIC DNA]</scope>
    <source>
        <strain evidence="3">Pseudo-F2</strain>
    </source>
</reference>
<protein>
    <recommendedName>
        <fullName evidence="2">hAT-like transposase RNase-H fold domain-containing protein</fullName>
    </recommendedName>
</protein>
<sequence length="508" mass="59072">MTACNYCGTTYACDSKLNGTTAMRTHIESQCLKYPFRKVENNQSTLAFKPKEEGESSGRLVPYVYNFEACKKALTEMIILDELSFRFVESLGFRRFMSVTQPRFHLIPCCITMAKACFRRIDKILTITVDNAVSNSELISFIQKKTKHRKTTILKHIYLHLRCSAHILNLIVREGLTEMMRQYAFKLCAEKEKVVFKSQLCLDVLTRWNYTCLMLEKVEKHQKAFKRLDEEDPNYLRTIREEEKEEGNDRHEVAWGLDDVDCEKIMIFSKFLKIFYDATLRFSGANYLMSIHDTIDLEYEKDGYFLRKMVEYMKNKFERYWGNFDNMNRLLYVVLVLDPRYKLRYLEYCLGTLYEEKKATDMAERVKGVLESLYDVCTQNQVGSSSASVATQALGQKPSGSMERDDSCVVVDVKAMRMMGFKKHLKGKDSSNNKSEVDKYLAESFEDVLDEKFDILALWKVNSPRYQSAFSTADRVLDPFWSSLSLIMMEALICGQNWLRSSSAPISL</sequence>
<dbReference type="PANTHER" id="PTHR46481">
    <property type="entry name" value="ZINC FINGER BED DOMAIN-CONTAINING PROTEIN 4"/>
    <property type="match status" value="1"/>
</dbReference>
<name>A0AAN7F347_QUERU</name>
<evidence type="ECO:0000256" key="1">
    <source>
        <dbReference type="ARBA" id="ARBA00023125"/>
    </source>
</evidence>
<dbReference type="InterPro" id="IPR052035">
    <property type="entry name" value="ZnF_BED_domain_contain"/>
</dbReference>
<dbReference type="SUPFAM" id="SSF53098">
    <property type="entry name" value="Ribonuclease H-like"/>
    <property type="match status" value="1"/>
</dbReference>
<dbReference type="Proteomes" id="UP001324115">
    <property type="component" value="Unassembled WGS sequence"/>
</dbReference>
<dbReference type="EMBL" id="JAXUIC010000006">
    <property type="protein sequence ID" value="KAK4584597.1"/>
    <property type="molecule type" value="Genomic_DNA"/>
</dbReference>
<evidence type="ECO:0000313" key="4">
    <source>
        <dbReference type="Proteomes" id="UP001324115"/>
    </source>
</evidence>
<dbReference type="GO" id="GO:0003677">
    <property type="term" value="F:DNA binding"/>
    <property type="evidence" value="ECO:0007669"/>
    <property type="project" value="UniProtKB-KW"/>
</dbReference>
<organism evidence="3 4">
    <name type="scientific">Quercus rubra</name>
    <name type="common">Northern red oak</name>
    <name type="synonym">Quercus borealis</name>
    <dbReference type="NCBI Taxonomy" id="3512"/>
    <lineage>
        <taxon>Eukaryota</taxon>
        <taxon>Viridiplantae</taxon>
        <taxon>Streptophyta</taxon>
        <taxon>Embryophyta</taxon>
        <taxon>Tracheophyta</taxon>
        <taxon>Spermatophyta</taxon>
        <taxon>Magnoliopsida</taxon>
        <taxon>eudicotyledons</taxon>
        <taxon>Gunneridae</taxon>
        <taxon>Pentapetalae</taxon>
        <taxon>rosids</taxon>
        <taxon>fabids</taxon>
        <taxon>Fagales</taxon>
        <taxon>Fagaceae</taxon>
        <taxon>Quercus</taxon>
    </lineage>
</organism>
<accession>A0AAN7F347</accession>
<feature type="domain" description="hAT-like transposase RNase-H fold" evidence="2">
    <location>
        <begin position="288"/>
        <end position="374"/>
    </location>
</feature>
<dbReference type="Pfam" id="PF14372">
    <property type="entry name" value="hAT-like_RNase-H"/>
    <property type="match status" value="1"/>
</dbReference>
<gene>
    <name evidence="3" type="ORF">RGQ29_022354</name>
</gene>
<dbReference type="PANTHER" id="PTHR46481:SF8">
    <property type="entry name" value="ZINC FINGER BED DOMAIN-CONTAINING PROTEIN RICESLEEPER 1-LIKE"/>
    <property type="match status" value="1"/>
</dbReference>
<dbReference type="InterPro" id="IPR012337">
    <property type="entry name" value="RNaseH-like_sf"/>
</dbReference>
<dbReference type="AlphaFoldDB" id="A0AAN7F347"/>
<keyword evidence="1" id="KW-0238">DNA-binding</keyword>
<dbReference type="InterPro" id="IPR025525">
    <property type="entry name" value="hAT-like_transposase_RNase-H"/>
</dbReference>
<dbReference type="GO" id="GO:0005634">
    <property type="term" value="C:nucleus"/>
    <property type="evidence" value="ECO:0007669"/>
    <property type="project" value="UniProtKB-SubCell"/>
</dbReference>
<evidence type="ECO:0000313" key="3">
    <source>
        <dbReference type="EMBL" id="KAK4584597.1"/>
    </source>
</evidence>
<evidence type="ECO:0000259" key="2">
    <source>
        <dbReference type="Pfam" id="PF14372"/>
    </source>
</evidence>
<proteinExistence type="predicted"/>
<comment type="caution">
    <text evidence="3">The sequence shown here is derived from an EMBL/GenBank/DDBJ whole genome shotgun (WGS) entry which is preliminary data.</text>
</comment>
<dbReference type="GO" id="GO:0008270">
    <property type="term" value="F:zinc ion binding"/>
    <property type="evidence" value="ECO:0007669"/>
    <property type="project" value="UniProtKB-KW"/>
</dbReference>
<keyword evidence="4" id="KW-1185">Reference proteome</keyword>